<comment type="caution">
    <text evidence="1">The sequence shown here is derived from an EMBL/GenBank/DDBJ whole genome shotgun (WGS) entry which is preliminary data.</text>
</comment>
<gene>
    <name evidence="1" type="ORF">KHLLAP_LOCUS3047</name>
</gene>
<reference evidence="1" key="1">
    <citation type="submission" date="2023-10" db="EMBL/GenBank/DDBJ databases">
        <authorList>
            <person name="Hackl T."/>
        </authorList>
    </citation>
    <scope>NUCLEOTIDE SEQUENCE</scope>
</reference>
<name>A0AAI8VCV3_9PEZI</name>
<dbReference type="AlphaFoldDB" id="A0AAI8VCV3"/>
<evidence type="ECO:0000313" key="2">
    <source>
        <dbReference type="Proteomes" id="UP001295740"/>
    </source>
</evidence>
<evidence type="ECO:0000313" key="1">
    <source>
        <dbReference type="EMBL" id="CAJ2502579.1"/>
    </source>
</evidence>
<proteinExistence type="predicted"/>
<sequence>MCRVSKQQTVVVSTCANGKGASCYHRTDSAVHSVAGKCTVCRRKDEQAQRLFGDRSAEASLSQGRDPGKA</sequence>
<dbReference type="Proteomes" id="UP001295740">
    <property type="component" value="Unassembled WGS sequence"/>
</dbReference>
<organism evidence="1 2">
    <name type="scientific">Anthostomella pinea</name>
    <dbReference type="NCBI Taxonomy" id="933095"/>
    <lineage>
        <taxon>Eukaryota</taxon>
        <taxon>Fungi</taxon>
        <taxon>Dikarya</taxon>
        <taxon>Ascomycota</taxon>
        <taxon>Pezizomycotina</taxon>
        <taxon>Sordariomycetes</taxon>
        <taxon>Xylariomycetidae</taxon>
        <taxon>Xylariales</taxon>
        <taxon>Xylariaceae</taxon>
        <taxon>Anthostomella</taxon>
    </lineage>
</organism>
<keyword evidence="2" id="KW-1185">Reference proteome</keyword>
<dbReference type="EMBL" id="CAUWAG010000004">
    <property type="protein sequence ID" value="CAJ2502579.1"/>
    <property type="molecule type" value="Genomic_DNA"/>
</dbReference>
<accession>A0AAI8VCV3</accession>
<protein>
    <submittedName>
        <fullName evidence="1">Uu.00g099730.m01.CDS01</fullName>
    </submittedName>
</protein>